<gene>
    <name evidence="1" type="ORF">IPF40_05935</name>
</gene>
<evidence type="ECO:0000313" key="2">
    <source>
        <dbReference type="Proteomes" id="UP000718281"/>
    </source>
</evidence>
<proteinExistence type="predicted"/>
<accession>A0A934X4G3</accession>
<organism evidence="1 2">
    <name type="scientific">Candidatus Phosphoribacter hodrii</name>
    <dbReference type="NCBI Taxonomy" id="2953743"/>
    <lineage>
        <taxon>Bacteria</taxon>
        <taxon>Bacillati</taxon>
        <taxon>Actinomycetota</taxon>
        <taxon>Actinomycetes</taxon>
        <taxon>Micrococcales</taxon>
        <taxon>Dermatophilaceae</taxon>
        <taxon>Candidatus Phosphoribacter</taxon>
    </lineage>
</organism>
<evidence type="ECO:0000313" key="1">
    <source>
        <dbReference type="EMBL" id="MBK6300597.1"/>
    </source>
</evidence>
<dbReference type="EMBL" id="JADIXZ010000004">
    <property type="protein sequence ID" value="MBK6300597.1"/>
    <property type="molecule type" value="Genomic_DNA"/>
</dbReference>
<protein>
    <submittedName>
        <fullName evidence="1">Uncharacterized protein</fullName>
    </submittedName>
</protein>
<dbReference type="Proteomes" id="UP000718281">
    <property type="component" value="Unassembled WGS sequence"/>
</dbReference>
<sequence>MSPDAGLGDGAASAARSSGGGLLLVHAGVSTVREWALDGLGPVIVVPDPSGWTILVPDGDRTFAAPPFDDGVGALLGRPVRRRLLPTIGVALVGNRLAISVVPAVLRPGRSWLVWEPGAGLVRPAGLTPASVAQLAAAADRREHRDLVAAMMADGRGSAARVLRDVFEALSLPGVDFATGERVPVDEPGAVRIEPSREDVARFDRTVHEVRRWREEVEGSP</sequence>
<comment type="caution">
    <text evidence="1">The sequence shown here is derived from an EMBL/GenBank/DDBJ whole genome shotgun (WGS) entry which is preliminary data.</text>
</comment>
<name>A0A934X4G3_9MICO</name>
<dbReference type="AlphaFoldDB" id="A0A934X4G3"/>
<reference evidence="1 2" key="1">
    <citation type="submission" date="2020-10" db="EMBL/GenBank/DDBJ databases">
        <title>Connecting structure to function with the recovery of over 1000 high-quality activated sludge metagenome-assembled genomes encoding full-length rRNA genes using long-read sequencing.</title>
        <authorList>
            <person name="Singleton C.M."/>
            <person name="Petriglieri F."/>
            <person name="Kristensen J.M."/>
            <person name="Kirkegaard R.H."/>
            <person name="Michaelsen T.Y."/>
            <person name="Andersen M.H."/>
            <person name="Karst S.M."/>
            <person name="Dueholm M.S."/>
            <person name="Nielsen P.H."/>
            <person name="Albertsen M."/>
        </authorList>
    </citation>
    <scope>NUCLEOTIDE SEQUENCE [LARGE SCALE GENOMIC DNA]</scope>
    <source>
        <strain evidence="1">AalE_18-Q3-R2-46_BAT3C.188</strain>
    </source>
</reference>